<dbReference type="AlphaFoldDB" id="A0A368X6C2"/>
<sequence>MKKILINCLTLMTIIAVMTTNFATVAQAQTGESKKERELAKQLEFIFEKASKKDSSGEIVGFDIEMIEEKYGKSPELNALKEIQKQNNLKQKTDQKKYQFNSVSPSAIIWVAREEFNECMSDEMTSFLGSFVATTTIASFYQELKNGEYLKGAKSLMKVTGKTAVKGGVYGLAAQLTWATGKCGWKTGF</sequence>
<reference evidence="2 3" key="1">
    <citation type="submission" date="2018-07" db="EMBL/GenBank/DDBJ databases">
        <title>Genomic Encyclopedia of Type Strains, Phase IV (KMG-IV): sequencing the most valuable type-strain genomes for metagenomic binning, comparative biology and taxonomic classification.</title>
        <authorList>
            <person name="Goeker M."/>
        </authorList>
    </citation>
    <scope>NUCLEOTIDE SEQUENCE [LARGE SCALE GENOMIC DNA]</scope>
    <source>
        <strain evidence="2 3">DSM 27696</strain>
    </source>
</reference>
<evidence type="ECO:0000313" key="3">
    <source>
        <dbReference type="Proteomes" id="UP000252585"/>
    </source>
</evidence>
<organism evidence="2 3">
    <name type="scientific">Saliterribacillus persicus</name>
    <dbReference type="NCBI Taxonomy" id="930114"/>
    <lineage>
        <taxon>Bacteria</taxon>
        <taxon>Bacillati</taxon>
        <taxon>Bacillota</taxon>
        <taxon>Bacilli</taxon>
        <taxon>Bacillales</taxon>
        <taxon>Bacillaceae</taxon>
        <taxon>Saliterribacillus</taxon>
    </lineage>
</organism>
<evidence type="ECO:0000256" key="1">
    <source>
        <dbReference type="SAM" id="SignalP"/>
    </source>
</evidence>
<proteinExistence type="predicted"/>
<keyword evidence="1" id="KW-0732">Signal</keyword>
<dbReference type="RefSeq" id="WP_114354267.1">
    <property type="nucleotide sequence ID" value="NZ_QPJJ01000018.1"/>
</dbReference>
<feature type="signal peptide" evidence="1">
    <location>
        <begin position="1"/>
        <end position="28"/>
    </location>
</feature>
<dbReference type="EMBL" id="QPJJ01000018">
    <property type="protein sequence ID" value="RCW63375.1"/>
    <property type="molecule type" value="Genomic_DNA"/>
</dbReference>
<dbReference type="OrthoDB" id="2923624at2"/>
<dbReference type="Proteomes" id="UP000252585">
    <property type="component" value="Unassembled WGS sequence"/>
</dbReference>
<protein>
    <submittedName>
        <fullName evidence="2">Uncharacterized protein</fullName>
    </submittedName>
</protein>
<feature type="chain" id="PRO_5016967367" evidence="1">
    <location>
        <begin position="29"/>
        <end position="189"/>
    </location>
</feature>
<name>A0A368X6C2_9BACI</name>
<gene>
    <name evidence="2" type="ORF">DFR57_11842</name>
</gene>
<keyword evidence="3" id="KW-1185">Reference proteome</keyword>
<comment type="caution">
    <text evidence="2">The sequence shown here is derived from an EMBL/GenBank/DDBJ whole genome shotgun (WGS) entry which is preliminary data.</text>
</comment>
<accession>A0A368X6C2</accession>
<evidence type="ECO:0000313" key="2">
    <source>
        <dbReference type="EMBL" id="RCW63375.1"/>
    </source>
</evidence>